<accession>A0A9P7JDY6</accession>
<proteinExistence type="predicted"/>
<evidence type="ECO:0000256" key="1">
    <source>
        <dbReference type="SAM" id="SignalP"/>
    </source>
</evidence>
<evidence type="ECO:0000313" key="3">
    <source>
        <dbReference type="Proteomes" id="UP000807769"/>
    </source>
</evidence>
<organism evidence="2 3">
    <name type="scientific">Suillus subaureus</name>
    <dbReference type="NCBI Taxonomy" id="48587"/>
    <lineage>
        <taxon>Eukaryota</taxon>
        <taxon>Fungi</taxon>
        <taxon>Dikarya</taxon>
        <taxon>Basidiomycota</taxon>
        <taxon>Agaricomycotina</taxon>
        <taxon>Agaricomycetes</taxon>
        <taxon>Agaricomycetidae</taxon>
        <taxon>Boletales</taxon>
        <taxon>Suillineae</taxon>
        <taxon>Suillaceae</taxon>
        <taxon>Suillus</taxon>
    </lineage>
</organism>
<feature type="signal peptide" evidence="1">
    <location>
        <begin position="1"/>
        <end position="29"/>
    </location>
</feature>
<dbReference type="GeneID" id="64626811"/>
<name>A0A9P7JDY6_9AGAM</name>
<keyword evidence="3" id="KW-1185">Reference proteome</keyword>
<dbReference type="OrthoDB" id="2658189at2759"/>
<reference evidence="2" key="1">
    <citation type="journal article" date="2020" name="New Phytol.">
        <title>Comparative genomics reveals dynamic genome evolution in host specialist ectomycorrhizal fungi.</title>
        <authorList>
            <person name="Lofgren L.A."/>
            <person name="Nguyen N.H."/>
            <person name="Vilgalys R."/>
            <person name="Ruytinx J."/>
            <person name="Liao H.L."/>
            <person name="Branco S."/>
            <person name="Kuo A."/>
            <person name="LaButti K."/>
            <person name="Lipzen A."/>
            <person name="Andreopoulos W."/>
            <person name="Pangilinan J."/>
            <person name="Riley R."/>
            <person name="Hundley H."/>
            <person name="Na H."/>
            <person name="Barry K."/>
            <person name="Grigoriev I.V."/>
            <person name="Stajich J.E."/>
            <person name="Kennedy P.G."/>
        </authorList>
    </citation>
    <scope>NUCLEOTIDE SEQUENCE</scope>
    <source>
        <strain evidence="2">MN1</strain>
    </source>
</reference>
<dbReference type="AlphaFoldDB" id="A0A9P7JDY6"/>
<gene>
    <name evidence="2" type="ORF">BJ212DRAFT_1299099</name>
</gene>
<comment type="caution">
    <text evidence="2">The sequence shown here is derived from an EMBL/GenBank/DDBJ whole genome shotgun (WGS) entry which is preliminary data.</text>
</comment>
<dbReference type="Proteomes" id="UP000807769">
    <property type="component" value="Unassembled WGS sequence"/>
</dbReference>
<dbReference type="EMBL" id="JABBWG010000013">
    <property type="protein sequence ID" value="KAG1817549.1"/>
    <property type="molecule type" value="Genomic_DNA"/>
</dbReference>
<protein>
    <submittedName>
        <fullName evidence="2">Uncharacterized protein</fullName>
    </submittedName>
</protein>
<keyword evidence="1" id="KW-0732">Signal</keyword>
<feature type="chain" id="PRO_5040127052" evidence="1">
    <location>
        <begin position="30"/>
        <end position="418"/>
    </location>
</feature>
<sequence>MSHQIQIWCNLVKLPLLWEISFFFQGSHTVQHPDSPGHQTTAEGALYGKSPFVHLHVILLSSDVQYPGPDFIIIDIINKVKLLIVEKGHYQDLLSALEEAVSGANIHLISSCGVTRTHDGSLVNLCMPLVYNKQKDTAKEKGIVHFFNKGSTWIDKIIANHHGSNTFIHPQTGVNMAAPIRPGCCKPDTVLMDTTKPINSIEWADVISVLEIKYYNTKVLMEQAMEYISIGGTFKFLNCMAWFKHADLEFLGYDKSIVRHSSGFKMALKGESESAHETIADVVSVIYNSNSAIGRSTRVLGLTYQPSSTTETDHLIVKDLLEDSGCINETCKLLGSKLPEHISKMPEEAKLTEELFQSWGIWPEWDDLNPEGMCSWHLPIWDDWFSVEALEMTDGNNGHQALDSVPVILQDMTIDSNL</sequence>
<evidence type="ECO:0000313" key="2">
    <source>
        <dbReference type="EMBL" id="KAG1817549.1"/>
    </source>
</evidence>
<dbReference type="RefSeq" id="XP_041193791.1">
    <property type="nucleotide sequence ID" value="XM_041332794.1"/>
</dbReference>